<protein>
    <recommendedName>
        <fullName evidence="4">Lipid A deacylase</fullName>
    </recommendedName>
</protein>
<gene>
    <name evidence="2" type="ORF">LMG27952_06952</name>
</gene>
<proteinExistence type="predicted"/>
<dbReference type="InterPro" id="IPR011250">
    <property type="entry name" value="OMP/PagP_B-barrel"/>
</dbReference>
<dbReference type="Pfam" id="PF09411">
    <property type="entry name" value="PagL"/>
    <property type="match status" value="1"/>
</dbReference>
<evidence type="ECO:0000256" key="1">
    <source>
        <dbReference type="ARBA" id="ARBA00004442"/>
    </source>
</evidence>
<dbReference type="InterPro" id="IPR018550">
    <property type="entry name" value="Lipid-A_deacylase-rel"/>
</dbReference>
<reference evidence="2 3" key="1">
    <citation type="submission" date="2020-10" db="EMBL/GenBank/DDBJ databases">
        <authorList>
            <person name="Peeters C."/>
        </authorList>
    </citation>
    <scope>NUCLEOTIDE SEQUENCE [LARGE SCALE GENOMIC DNA]</scope>
    <source>
        <strain evidence="2 3">LMG 27952</strain>
    </source>
</reference>
<dbReference type="SUPFAM" id="SSF56925">
    <property type="entry name" value="OMPA-like"/>
    <property type="match status" value="1"/>
</dbReference>
<dbReference type="Proteomes" id="UP000656319">
    <property type="component" value="Unassembled WGS sequence"/>
</dbReference>
<name>A0ABM8P9D4_9BURK</name>
<evidence type="ECO:0008006" key="4">
    <source>
        <dbReference type="Google" id="ProtNLM"/>
    </source>
</evidence>
<comment type="caution">
    <text evidence="2">The sequence shown here is derived from an EMBL/GenBank/DDBJ whole genome shotgun (WGS) entry which is preliminary data.</text>
</comment>
<organism evidence="2 3">
    <name type="scientific">Paraburkholderia hiiakae</name>
    <dbReference type="NCBI Taxonomy" id="1081782"/>
    <lineage>
        <taxon>Bacteria</taxon>
        <taxon>Pseudomonadati</taxon>
        <taxon>Pseudomonadota</taxon>
        <taxon>Betaproteobacteria</taxon>
        <taxon>Burkholderiales</taxon>
        <taxon>Burkholderiaceae</taxon>
        <taxon>Paraburkholderia</taxon>
    </lineage>
</organism>
<accession>A0ABM8P9D4</accession>
<keyword evidence="3" id="KW-1185">Reference proteome</keyword>
<dbReference type="EMBL" id="CAJHCQ010000028">
    <property type="protein sequence ID" value="CAD6559792.1"/>
    <property type="molecule type" value="Genomic_DNA"/>
</dbReference>
<sequence length="227" mass="25409">MTSAQCILYGICTYPEPAQIVVVPDAWRHAESIKSGKYMKVRRFVWSARAVRGSLTALCAFGAASAQADNTFGVQLGAGVADHDVKKLDLGFVWDPGLQWWHIGGYHFTLVGEAHVAYWKLNAPDAVYSHIWEYGVTPVFRFIKDTGWFKPFIEAGVGFHFLSHVRQTPDRATSTSFQFADMVGVGAQFGEHGNYQAGFRFQHLSNADIKEPNPGTNFSQIYFQFNF</sequence>
<dbReference type="Gene3D" id="2.40.160.20">
    <property type="match status" value="1"/>
</dbReference>
<evidence type="ECO:0000313" key="3">
    <source>
        <dbReference type="Proteomes" id="UP000656319"/>
    </source>
</evidence>
<comment type="subcellular location">
    <subcellularLocation>
        <location evidence="1">Cell outer membrane</location>
    </subcellularLocation>
</comment>
<evidence type="ECO:0000313" key="2">
    <source>
        <dbReference type="EMBL" id="CAD6559792.1"/>
    </source>
</evidence>